<keyword evidence="2" id="KW-1003">Cell membrane</keyword>
<keyword evidence="8" id="KW-0807">Transducer</keyword>
<dbReference type="InterPro" id="IPR017452">
    <property type="entry name" value="GPCR_Rhodpsn_7TM"/>
</dbReference>
<reference evidence="12" key="1">
    <citation type="submission" date="2024-02" db="UniProtKB">
        <authorList>
            <consortium name="WormBaseParasite"/>
        </authorList>
    </citation>
    <scope>IDENTIFICATION</scope>
</reference>
<dbReference type="GO" id="GO:0007218">
    <property type="term" value="P:neuropeptide signaling pathway"/>
    <property type="evidence" value="ECO:0007669"/>
    <property type="project" value="TreeGrafter"/>
</dbReference>
<dbReference type="PRINTS" id="PR00237">
    <property type="entry name" value="GPCRRHODOPSN"/>
</dbReference>
<dbReference type="Gene3D" id="1.20.1070.10">
    <property type="entry name" value="Rhodopsin 7-helix transmembrane proteins"/>
    <property type="match status" value="1"/>
</dbReference>
<evidence type="ECO:0000259" key="10">
    <source>
        <dbReference type="PROSITE" id="PS50262"/>
    </source>
</evidence>
<sequence>MFLSALGFYANSNVIVAIGLDRLKVVYTSHVQGATSVRRVQNLISGSWALAIICSLPQLFFWDAIHVKNGNYIQCSAFMSTPMEELLRWWPGLPITYELLHQAAVFWIPFTIIFFSYLLIVIRLLHYTFTPKKVVRSSKSSHSDVSCRQAVSYNPLRVPSSCDHLIVESIALDKVEVSKGPLGSWLSVSTSTPNFKKSSTASDPGPRAIQQSKQRFCARLKGFSTFTRTGSLPIWRRQIRSRIFITALAVVAAHCMMWLPYNLINTLRFAK</sequence>
<feature type="transmembrane region" description="Helical" evidence="9">
    <location>
        <begin position="243"/>
        <end position="261"/>
    </location>
</feature>
<feature type="transmembrane region" description="Helical" evidence="9">
    <location>
        <begin position="104"/>
        <end position="126"/>
    </location>
</feature>
<evidence type="ECO:0000256" key="9">
    <source>
        <dbReference type="SAM" id="Phobius"/>
    </source>
</evidence>
<dbReference type="Proteomes" id="UP000887575">
    <property type="component" value="Unassembled WGS sequence"/>
</dbReference>
<comment type="subcellular location">
    <subcellularLocation>
        <location evidence="1">Cell membrane</location>
        <topology evidence="1">Multi-pass membrane protein</topology>
    </subcellularLocation>
</comment>
<evidence type="ECO:0000256" key="5">
    <source>
        <dbReference type="ARBA" id="ARBA00023040"/>
    </source>
</evidence>
<keyword evidence="5" id="KW-0297">G-protein coupled receptor</keyword>
<feature type="transmembrane region" description="Helical" evidence="9">
    <location>
        <begin position="43"/>
        <end position="62"/>
    </location>
</feature>
<dbReference type="AlphaFoldDB" id="A0AAF3FJK3"/>
<dbReference type="WBParaSite" id="MBELARI_LOCUS7134">
    <property type="protein sequence ID" value="MBELARI_LOCUS7134"/>
    <property type="gene ID" value="MBELARI_LOCUS7134"/>
</dbReference>
<keyword evidence="11" id="KW-1185">Reference proteome</keyword>
<evidence type="ECO:0000313" key="12">
    <source>
        <dbReference type="WBParaSite" id="MBELARI_LOCUS7134"/>
    </source>
</evidence>
<dbReference type="InterPro" id="IPR000276">
    <property type="entry name" value="GPCR_Rhodpsn"/>
</dbReference>
<evidence type="ECO:0000256" key="4">
    <source>
        <dbReference type="ARBA" id="ARBA00022989"/>
    </source>
</evidence>
<keyword evidence="3 9" id="KW-0812">Transmembrane</keyword>
<name>A0AAF3FJK3_9BILA</name>
<keyword evidence="4 9" id="KW-1133">Transmembrane helix</keyword>
<dbReference type="GO" id="GO:0008528">
    <property type="term" value="F:G protein-coupled peptide receptor activity"/>
    <property type="evidence" value="ECO:0007669"/>
    <property type="project" value="TreeGrafter"/>
</dbReference>
<evidence type="ECO:0000256" key="3">
    <source>
        <dbReference type="ARBA" id="ARBA00022692"/>
    </source>
</evidence>
<dbReference type="PANTHER" id="PTHR24230:SF154">
    <property type="entry name" value="G-PROTEIN COUPLED RECEPTORS FAMILY 1 PROFILE DOMAIN-CONTAINING PROTEIN"/>
    <property type="match status" value="1"/>
</dbReference>
<dbReference type="SUPFAM" id="SSF81321">
    <property type="entry name" value="Family A G protein-coupled receptor-like"/>
    <property type="match status" value="1"/>
</dbReference>
<protein>
    <recommendedName>
        <fullName evidence="10">G-protein coupled receptors family 1 profile domain-containing protein</fullName>
    </recommendedName>
</protein>
<feature type="domain" description="G-protein coupled receptors family 1 profile" evidence="10">
    <location>
        <begin position="1"/>
        <end position="271"/>
    </location>
</feature>
<organism evidence="11 12">
    <name type="scientific">Mesorhabditis belari</name>
    <dbReference type="NCBI Taxonomy" id="2138241"/>
    <lineage>
        <taxon>Eukaryota</taxon>
        <taxon>Metazoa</taxon>
        <taxon>Ecdysozoa</taxon>
        <taxon>Nematoda</taxon>
        <taxon>Chromadorea</taxon>
        <taxon>Rhabditida</taxon>
        <taxon>Rhabditina</taxon>
        <taxon>Rhabditomorpha</taxon>
        <taxon>Rhabditoidea</taxon>
        <taxon>Rhabditidae</taxon>
        <taxon>Mesorhabditinae</taxon>
        <taxon>Mesorhabditis</taxon>
    </lineage>
</organism>
<evidence type="ECO:0000256" key="7">
    <source>
        <dbReference type="ARBA" id="ARBA00023170"/>
    </source>
</evidence>
<keyword evidence="7" id="KW-0675">Receptor</keyword>
<accession>A0AAF3FJK3</accession>
<evidence type="ECO:0000256" key="1">
    <source>
        <dbReference type="ARBA" id="ARBA00004651"/>
    </source>
</evidence>
<dbReference type="PANTHER" id="PTHR24230">
    <property type="entry name" value="G-PROTEIN COUPLED RECEPTOR"/>
    <property type="match status" value="1"/>
</dbReference>
<dbReference type="Pfam" id="PF00001">
    <property type="entry name" value="7tm_1"/>
    <property type="match status" value="1"/>
</dbReference>
<keyword evidence="6 9" id="KW-0472">Membrane</keyword>
<dbReference type="GO" id="GO:0005886">
    <property type="term" value="C:plasma membrane"/>
    <property type="evidence" value="ECO:0007669"/>
    <property type="project" value="UniProtKB-SubCell"/>
</dbReference>
<evidence type="ECO:0000256" key="6">
    <source>
        <dbReference type="ARBA" id="ARBA00023136"/>
    </source>
</evidence>
<evidence type="ECO:0000256" key="2">
    <source>
        <dbReference type="ARBA" id="ARBA00022475"/>
    </source>
</evidence>
<dbReference type="PROSITE" id="PS50262">
    <property type="entry name" value="G_PROTEIN_RECEP_F1_2"/>
    <property type="match status" value="1"/>
</dbReference>
<proteinExistence type="predicted"/>
<evidence type="ECO:0000313" key="11">
    <source>
        <dbReference type="Proteomes" id="UP000887575"/>
    </source>
</evidence>
<evidence type="ECO:0000256" key="8">
    <source>
        <dbReference type="ARBA" id="ARBA00023224"/>
    </source>
</evidence>